<dbReference type="OrthoDB" id="440424at2759"/>
<feature type="transmembrane region" description="Helical" evidence="6">
    <location>
        <begin position="9"/>
        <end position="32"/>
    </location>
</feature>
<protein>
    <submittedName>
        <fullName evidence="7">Uncharacterized protein</fullName>
    </submittedName>
</protein>
<dbReference type="AlphaFoldDB" id="A0A8H3KN10"/>
<dbReference type="InterPro" id="IPR038213">
    <property type="entry name" value="IFI6/IFI27-like_sf"/>
</dbReference>
<evidence type="ECO:0000313" key="8">
    <source>
        <dbReference type="Proteomes" id="UP000615446"/>
    </source>
</evidence>
<dbReference type="Gene3D" id="6.10.110.10">
    <property type="match status" value="1"/>
</dbReference>
<evidence type="ECO:0000256" key="5">
    <source>
        <dbReference type="ARBA" id="ARBA00023136"/>
    </source>
</evidence>
<evidence type="ECO:0000256" key="6">
    <source>
        <dbReference type="SAM" id="Phobius"/>
    </source>
</evidence>
<accession>A0A8H3KN10</accession>
<evidence type="ECO:0000256" key="3">
    <source>
        <dbReference type="ARBA" id="ARBA00022692"/>
    </source>
</evidence>
<dbReference type="Pfam" id="PF06140">
    <property type="entry name" value="Ifi-6-16"/>
    <property type="match status" value="1"/>
</dbReference>
<evidence type="ECO:0000256" key="1">
    <source>
        <dbReference type="ARBA" id="ARBA00004141"/>
    </source>
</evidence>
<sequence length="79" mass="8104">MVLSYIVTLLIRLVGFGVGGIVKGSLAALIMASYAGQVAVGSACALLQSAGALGVAGLGGLIDLLFRLFQLMIFCIFRI</sequence>
<dbReference type="GO" id="GO:0016020">
    <property type="term" value="C:membrane"/>
    <property type="evidence" value="ECO:0007669"/>
    <property type="project" value="UniProtKB-SubCell"/>
</dbReference>
<dbReference type="EMBL" id="BLAL01000004">
    <property type="protein sequence ID" value="GES72627.1"/>
    <property type="molecule type" value="Genomic_DNA"/>
</dbReference>
<evidence type="ECO:0000256" key="4">
    <source>
        <dbReference type="ARBA" id="ARBA00022989"/>
    </source>
</evidence>
<evidence type="ECO:0000313" key="7">
    <source>
        <dbReference type="EMBL" id="GES72627.1"/>
    </source>
</evidence>
<keyword evidence="5 6" id="KW-0472">Membrane</keyword>
<comment type="caution">
    <text evidence="7">The sequence shown here is derived from an EMBL/GenBank/DDBJ whole genome shotgun (WGS) entry which is preliminary data.</text>
</comment>
<evidence type="ECO:0000256" key="2">
    <source>
        <dbReference type="ARBA" id="ARBA00007262"/>
    </source>
</evidence>
<dbReference type="InterPro" id="IPR009311">
    <property type="entry name" value="IFI6/IFI27-like"/>
</dbReference>
<keyword evidence="3 6" id="KW-0812">Transmembrane</keyword>
<organism evidence="7 8">
    <name type="scientific">Rhizophagus clarus</name>
    <dbReference type="NCBI Taxonomy" id="94130"/>
    <lineage>
        <taxon>Eukaryota</taxon>
        <taxon>Fungi</taxon>
        <taxon>Fungi incertae sedis</taxon>
        <taxon>Mucoromycota</taxon>
        <taxon>Glomeromycotina</taxon>
        <taxon>Glomeromycetes</taxon>
        <taxon>Glomerales</taxon>
        <taxon>Glomeraceae</taxon>
        <taxon>Rhizophagus</taxon>
    </lineage>
</organism>
<comment type="similarity">
    <text evidence="2">Belongs to the IFI6/IFI27 family.</text>
</comment>
<feature type="transmembrane region" description="Helical" evidence="6">
    <location>
        <begin position="52"/>
        <end position="77"/>
    </location>
</feature>
<dbReference type="Proteomes" id="UP000615446">
    <property type="component" value="Unassembled WGS sequence"/>
</dbReference>
<gene>
    <name evidence="7" type="ORF">RCL2_000018600</name>
</gene>
<keyword evidence="4 6" id="KW-1133">Transmembrane helix</keyword>
<proteinExistence type="inferred from homology"/>
<reference evidence="7" key="1">
    <citation type="submission" date="2019-10" db="EMBL/GenBank/DDBJ databases">
        <title>Conservation and host-specific expression of non-tandemly repeated heterogenous ribosome RNA gene in arbuscular mycorrhizal fungi.</title>
        <authorList>
            <person name="Maeda T."/>
            <person name="Kobayashi Y."/>
            <person name="Nakagawa T."/>
            <person name="Ezawa T."/>
            <person name="Yamaguchi K."/>
            <person name="Bino T."/>
            <person name="Nishimoto Y."/>
            <person name="Shigenobu S."/>
            <person name="Kawaguchi M."/>
        </authorList>
    </citation>
    <scope>NUCLEOTIDE SEQUENCE</scope>
    <source>
        <strain evidence="7">HR1</strain>
    </source>
</reference>
<comment type="subcellular location">
    <subcellularLocation>
        <location evidence="1">Membrane</location>
        <topology evidence="1">Multi-pass membrane protein</topology>
    </subcellularLocation>
</comment>
<name>A0A8H3KN10_9GLOM</name>